<keyword evidence="3" id="KW-1185">Reference proteome</keyword>
<dbReference type="InterPro" id="IPR000182">
    <property type="entry name" value="GNAT_dom"/>
</dbReference>
<dbReference type="OrthoDB" id="5295305at2"/>
<evidence type="ECO:0000313" key="2">
    <source>
        <dbReference type="EMBL" id="SEG88030.1"/>
    </source>
</evidence>
<reference evidence="2 3" key="1">
    <citation type="submission" date="2016-10" db="EMBL/GenBank/DDBJ databases">
        <authorList>
            <person name="de Groot N.N."/>
        </authorList>
    </citation>
    <scope>NUCLEOTIDE SEQUENCE [LARGE SCALE GENOMIC DNA]</scope>
    <source>
        <strain evidence="2 3">DSM 22012</strain>
    </source>
</reference>
<dbReference type="GO" id="GO:0008999">
    <property type="term" value="F:protein-N-terminal-alanine acetyltransferase activity"/>
    <property type="evidence" value="ECO:0007669"/>
    <property type="project" value="TreeGrafter"/>
</dbReference>
<dbReference type="InterPro" id="IPR051908">
    <property type="entry name" value="Ribosomal_N-acetyltransferase"/>
</dbReference>
<dbReference type="Pfam" id="PF13302">
    <property type="entry name" value="Acetyltransf_3"/>
    <property type="match status" value="1"/>
</dbReference>
<evidence type="ECO:0000313" key="3">
    <source>
        <dbReference type="Proteomes" id="UP000236745"/>
    </source>
</evidence>
<organism evidence="2 3">
    <name type="scientific">Marinobacterium lutimaris</name>
    <dbReference type="NCBI Taxonomy" id="568106"/>
    <lineage>
        <taxon>Bacteria</taxon>
        <taxon>Pseudomonadati</taxon>
        <taxon>Pseudomonadota</taxon>
        <taxon>Gammaproteobacteria</taxon>
        <taxon>Oceanospirillales</taxon>
        <taxon>Oceanospirillaceae</taxon>
        <taxon>Marinobacterium</taxon>
    </lineage>
</organism>
<feature type="domain" description="N-acetyltransferase" evidence="1">
    <location>
        <begin position="26"/>
        <end position="162"/>
    </location>
</feature>
<proteinExistence type="predicted"/>
<dbReference type="Gene3D" id="3.40.630.30">
    <property type="match status" value="1"/>
</dbReference>
<dbReference type="GO" id="GO:1990189">
    <property type="term" value="F:protein N-terminal-serine acetyltransferase activity"/>
    <property type="evidence" value="ECO:0007669"/>
    <property type="project" value="TreeGrafter"/>
</dbReference>
<gene>
    <name evidence="2" type="ORF">SAMN05444390_10915</name>
</gene>
<dbReference type="InterPro" id="IPR016181">
    <property type="entry name" value="Acyl_CoA_acyltransferase"/>
</dbReference>
<dbReference type="Proteomes" id="UP000236745">
    <property type="component" value="Unassembled WGS sequence"/>
</dbReference>
<protein>
    <submittedName>
        <fullName evidence="2">Protein N-acetyltransferase, RimJ/RimL family</fullName>
    </submittedName>
</protein>
<dbReference type="RefSeq" id="WP_104005824.1">
    <property type="nucleotide sequence ID" value="NZ_FNVQ01000009.1"/>
</dbReference>
<accession>A0A1H6DS27</accession>
<dbReference type="PANTHER" id="PTHR43441:SF2">
    <property type="entry name" value="FAMILY ACETYLTRANSFERASE, PUTATIVE (AFU_ORTHOLOGUE AFUA_7G00850)-RELATED"/>
    <property type="match status" value="1"/>
</dbReference>
<evidence type="ECO:0000259" key="1">
    <source>
        <dbReference type="Pfam" id="PF13302"/>
    </source>
</evidence>
<dbReference type="PANTHER" id="PTHR43441">
    <property type="entry name" value="RIBOSOMAL-PROTEIN-SERINE ACETYLTRANSFERASE"/>
    <property type="match status" value="1"/>
</dbReference>
<dbReference type="FunFam" id="3.40.630.30:FF:000047">
    <property type="entry name" value="Acetyltransferase, GNAT family"/>
    <property type="match status" value="1"/>
</dbReference>
<keyword evidence="2" id="KW-0808">Transferase</keyword>
<name>A0A1H6DS27_9GAMM</name>
<dbReference type="EMBL" id="FNVQ01000009">
    <property type="protein sequence ID" value="SEG88030.1"/>
    <property type="molecule type" value="Genomic_DNA"/>
</dbReference>
<dbReference type="AlphaFoldDB" id="A0A1H6DS27"/>
<sequence>MDLSNWRGAPQPERVTLQGRYARLEPLSEAIHGADLFAAAIEPGADGRFRYLPDTTPPDYSAFTNWLQKAEASADPMFFAVIDMRTGRAEGRQALMRIDADNGVAEVGHVLWCPAIARSRISTEALFLMAQYVFDELGYRRFEWKCHNHNLPSKRAAERFGFLFEGIFRNHLVVKGENRDTAWFAMTDDDWKSIKPAYLAWLDPTNFDSNGQQRTKLAIGLKAS</sequence>
<dbReference type="SUPFAM" id="SSF55729">
    <property type="entry name" value="Acyl-CoA N-acyltransferases (Nat)"/>
    <property type="match status" value="1"/>
</dbReference>